<name>A0A8S1TCD4_PAROT</name>
<keyword evidence="3" id="KW-1185">Reference proteome</keyword>
<feature type="region of interest" description="Disordered" evidence="1">
    <location>
        <begin position="246"/>
        <end position="269"/>
    </location>
</feature>
<sequence length="509" mass="60071">MSAFRAFMIYDYQRSFFFLFIRRGFQVTPKWNECRKALETKLQEMVKEPKDTFEQSSPYGVFKCKYDKKNKCYFILLSSNEVQEVFQNSVLDEIYKIIDKAPNYSKIKKEELEQKESETIKNLLETNENEYVKKYGKVKPFEESNESKVNDENQQKSIIQSQPKIVSQINGKQNQRPPSQLQNTSAIYNQSQGFNSDKDLSSDTLIKIFRCFLMWDYNRQFFFMFIRRGFPIDKTWSQERVKLENQLKAKQLDPNDPKAKPKEPPEQFDYRGNFGQYKAKYDKKAKCYFILLSRFKIKEEPQIKLLEALYNEIQKVDKYITLKYDDLESKKKGHLEKIIDEHEREAQNQVNQRFIDTKIMESKLGILQSPERNLQREPEESVSPQNGRASINGVSQKQLSIVTQNQPQQIEQQESKILNSKLLQQKSLFSQLQQPQELEQQQQKVFTLEKQEIQGDPNPTAKKDNLDLNSNQDDPEAIPINQEDGLLEQRISLYYTKPLNVSQYIKSGN</sequence>
<gene>
    <name evidence="2" type="ORF">POCTA_138.1.T0220293</name>
</gene>
<proteinExistence type="predicted"/>
<dbReference type="OrthoDB" id="307716at2759"/>
<protein>
    <submittedName>
        <fullName evidence="2">Uncharacterized protein</fullName>
    </submittedName>
</protein>
<reference evidence="2" key="1">
    <citation type="submission" date="2021-01" db="EMBL/GenBank/DDBJ databases">
        <authorList>
            <consortium name="Genoscope - CEA"/>
            <person name="William W."/>
        </authorList>
    </citation>
    <scope>NUCLEOTIDE SEQUENCE</scope>
</reference>
<comment type="caution">
    <text evidence="2">The sequence shown here is derived from an EMBL/GenBank/DDBJ whole genome shotgun (WGS) entry which is preliminary data.</text>
</comment>
<feature type="region of interest" description="Disordered" evidence="1">
    <location>
        <begin position="451"/>
        <end position="481"/>
    </location>
</feature>
<evidence type="ECO:0000313" key="3">
    <source>
        <dbReference type="Proteomes" id="UP000683925"/>
    </source>
</evidence>
<dbReference type="EMBL" id="CAJJDP010000022">
    <property type="protein sequence ID" value="CAD8149563.1"/>
    <property type="molecule type" value="Genomic_DNA"/>
</dbReference>
<feature type="region of interest" description="Disordered" evidence="1">
    <location>
        <begin position="366"/>
        <end position="390"/>
    </location>
</feature>
<organism evidence="2 3">
    <name type="scientific">Paramecium octaurelia</name>
    <dbReference type="NCBI Taxonomy" id="43137"/>
    <lineage>
        <taxon>Eukaryota</taxon>
        <taxon>Sar</taxon>
        <taxon>Alveolata</taxon>
        <taxon>Ciliophora</taxon>
        <taxon>Intramacronucleata</taxon>
        <taxon>Oligohymenophorea</taxon>
        <taxon>Peniculida</taxon>
        <taxon>Parameciidae</taxon>
        <taxon>Paramecium</taxon>
    </lineage>
</organism>
<dbReference type="Proteomes" id="UP000683925">
    <property type="component" value="Unassembled WGS sequence"/>
</dbReference>
<evidence type="ECO:0000313" key="2">
    <source>
        <dbReference type="EMBL" id="CAD8149563.1"/>
    </source>
</evidence>
<dbReference type="OMA" id="YQRSFFF"/>
<evidence type="ECO:0000256" key="1">
    <source>
        <dbReference type="SAM" id="MobiDB-lite"/>
    </source>
</evidence>
<dbReference type="AlphaFoldDB" id="A0A8S1TCD4"/>
<accession>A0A8S1TCD4</accession>